<dbReference type="EnsemblMetazoa" id="XM_021055346.2">
    <property type="protein sequence ID" value="XP_020911005.1"/>
    <property type="gene ID" value="LOC110248790"/>
</dbReference>
<dbReference type="KEGG" id="epa:110248790"/>
<dbReference type="Pfam" id="PF01284">
    <property type="entry name" value="MARVEL"/>
    <property type="match status" value="1"/>
</dbReference>
<name>A0A913XWP2_EXADI</name>
<proteinExistence type="predicted"/>
<feature type="transmembrane region" description="Helical" evidence="6">
    <location>
        <begin position="82"/>
        <end position="103"/>
    </location>
</feature>
<evidence type="ECO:0000313" key="8">
    <source>
        <dbReference type="EnsemblMetazoa" id="XP_020911005.1"/>
    </source>
</evidence>
<dbReference type="PANTHER" id="PTHR22776:SF49">
    <property type="entry name" value="MARVEL DOMAIN-CONTAINING PROTEIN"/>
    <property type="match status" value="1"/>
</dbReference>
<evidence type="ECO:0000256" key="1">
    <source>
        <dbReference type="ARBA" id="ARBA00004141"/>
    </source>
</evidence>
<dbReference type="OMA" id="RCWNILD"/>
<keyword evidence="9" id="KW-1185">Reference proteome</keyword>
<evidence type="ECO:0000313" key="9">
    <source>
        <dbReference type="Proteomes" id="UP000887567"/>
    </source>
</evidence>
<feature type="transmembrane region" description="Helical" evidence="6">
    <location>
        <begin position="115"/>
        <end position="137"/>
    </location>
</feature>
<dbReference type="GO" id="GO:0016020">
    <property type="term" value="C:membrane"/>
    <property type="evidence" value="ECO:0007669"/>
    <property type="project" value="UniProtKB-SubCell"/>
</dbReference>
<reference evidence="8" key="1">
    <citation type="submission" date="2022-11" db="UniProtKB">
        <authorList>
            <consortium name="EnsemblMetazoa"/>
        </authorList>
    </citation>
    <scope>IDENTIFICATION</scope>
</reference>
<keyword evidence="4 5" id="KW-0472">Membrane</keyword>
<dbReference type="InterPro" id="IPR008253">
    <property type="entry name" value="Marvel"/>
</dbReference>
<accession>A0A913XWP2</accession>
<sequence length="141" mass="15369">MGSLGLNESYAKSQKGLLKIFVIITTCIAFAIVVDMLGGHRSANDRVDFFISIHIAGFVIAIIIFLVYLISLENTLGSARCWLYLNLAASLILGILCIVASGLLCEYANKNTEKLIAAIVFGFLSGVLFLIDALIHFKEVR</sequence>
<evidence type="ECO:0000256" key="4">
    <source>
        <dbReference type="ARBA" id="ARBA00023136"/>
    </source>
</evidence>
<feature type="domain" description="MARVEL" evidence="7">
    <location>
        <begin position="10"/>
        <end position="141"/>
    </location>
</feature>
<evidence type="ECO:0000256" key="2">
    <source>
        <dbReference type="ARBA" id="ARBA00022692"/>
    </source>
</evidence>
<feature type="transmembrane region" description="Helical" evidence="6">
    <location>
        <begin position="49"/>
        <end position="70"/>
    </location>
</feature>
<dbReference type="PANTHER" id="PTHR22776">
    <property type="entry name" value="MARVEL-CONTAINING POTENTIAL LIPID RAFT-ASSOCIATED PROTEIN"/>
    <property type="match status" value="1"/>
</dbReference>
<dbReference type="Proteomes" id="UP000887567">
    <property type="component" value="Unplaced"/>
</dbReference>
<evidence type="ECO:0000256" key="3">
    <source>
        <dbReference type="ARBA" id="ARBA00022989"/>
    </source>
</evidence>
<dbReference type="InterPro" id="IPR050578">
    <property type="entry name" value="MARVEL-CKLF_proteins"/>
</dbReference>
<dbReference type="PROSITE" id="PS51225">
    <property type="entry name" value="MARVEL"/>
    <property type="match status" value="1"/>
</dbReference>
<dbReference type="RefSeq" id="XP_020911005.1">
    <property type="nucleotide sequence ID" value="XM_021055346.2"/>
</dbReference>
<dbReference type="OrthoDB" id="5979281at2759"/>
<evidence type="ECO:0000259" key="7">
    <source>
        <dbReference type="PROSITE" id="PS51225"/>
    </source>
</evidence>
<protein>
    <recommendedName>
        <fullName evidence="7">MARVEL domain-containing protein</fullName>
    </recommendedName>
</protein>
<evidence type="ECO:0000256" key="6">
    <source>
        <dbReference type="SAM" id="Phobius"/>
    </source>
</evidence>
<comment type="subcellular location">
    <subcellularLocation>
        <location evidence="1">Membrane</location>
        <topology evidence="1">Multi-pass membrane protein</topology>
    </subcellularLocation>
</comment>
<dbReference type="GeneID" id="110248790"/>
<evidence type="ECO:0000256" key="5">
    <source>
        <dbReference type="PROSITE-ProRule" id="PRU00581"/>
    </source>
</evidence>
<organism evidence="8 9">
    <name type="scientific">Exaiptasia diaphana</name>
    <name type="common">Tropical sea anemone</name>
    <name type="synonym">Aiptasia pulchella</name>
    <dbReference type="NCBI Taxonomy" id="2652724"/>
    <lineage>
        <taxon>Eukaryota</taxon>
        <taxon>Metazoa</taxon>
        <taxon>Cnidaria</taxon>
        <taxon>Anthozoa</taxon>
        <taxon>Hexacorallia</taxon>
        <taxon>Actiniaria</taxon>
        <taxon>Aiptasiidae</taxon>
        <taxon>Exaiptasia</taxon>
    </lineage>
</organism>
<dbReference type="AlphaFoldDB" id="A0A913XWP2"/>
<feature type="transmembrane region" description="Helical" evidence="6">
    <location>
        <begin position="20"/>
        <end position="37"/>
    </location>
</feature>
<keyword evidence="3 6" id="KW-1133">Transmembrane helix</keyword>
<keyword evidence="2 5" id="KW-0812">Transmembrane</keyword>